<sequence>MKSPNTSQVPAKLDEDIQSRIDKARKSARARKREELADRHAQGQLALWPESERGIPNELVRCAVFSAKNRKERREVYRANAPLIVPVIGGGEVVYIGEELRQDDETVWMQLVHLAKEARSESVSFTPYSFLKAVKWPIKGTSYTRLLTSIRRLATSGLEVYSSRFDKGVSTKLIAKYEYSKGADTPWKVQVFNKDDELLFLFDKLYSRLDWETRLTLPEGVSTWLHGFFSSHREPFDHKIETLAVGAGLTLESEEDAQLDEAARTAKRKARLREIKRIITKALEALQESGFLKSFEVTRSGLVRVVRAHR</sequence>
<reference evidence="2 3" key="1">
    <citation type="submission" date="2022-05" db="EMBL/GenBank/DDBJ databases">
        <title>Complete sequence of strain NY11312.</title>
        <authorList>
            <person name="Zhou D."/>
        </authorList>
    </citation>
    <scope>NUCLEOTIDE SEQUENCE [LARGE SCALE GENOMIC DNA]</scope>
    <source>
        <strain evidence="2 3">NY11312</strain>
        <plasmid evidence="2 3">pNY11312-NR</plasmid>
    </source>
</reference>
<dbReference type="Proteomes" id="UP001211866">
    <property type="component" value="Plasmid pNY11312-NR"/>
</dbReference>
<proteinExistence type="predicted"/>
<protein>
    <submittedName>
        <fullName evidence="2">Plasmid replication initiator TrfA</fullName>
    </submittedName>
</protein>
<evidence type="ECO:0000313" key="3">
    <source>
        <dbReference type="Proteomes" id="UP001211866"/>
    </source>
</evidence>
<evidence type="ECO:0000313" key="2">
    <source>
        <dbReference type="EMBL" id="WBM40434.1"/>
    </source>
</evidence>
<evidence type="ECO:0000256" key="1">
    <source>
        <dbReference type="SAM" id="MobiDB-lite"/>
    </source>
</evidence>
<accession>A0ABY7NE09</accession>
<gene>
    <name evidence="2" type="primary">trfA</name>
    <name evidence="2" type="ORF">M2J83_21135</name>
</gene>
<organism evidence="2 3">
    <name type="scientific">Alcaligenes faecalis</name>
    <dbReference type="NCBI Taxonomy" id="511"/>
    <lineage>
        <taxon>Bacteria</taxon>
        <taxon>Pseudomonadati</taxon>
        <taxon>Pseudomonadota</taxon>
        <taxon>Betaproteobacteria</taxon>
        <taxon>Burkholderiales</taxon>
        <taxon>Alcaligenaceae</taxon>
        <taxon>Alcaligenes</taxon>
    </lineage>
</organism>
<dbReference type="InterPro" id="IPR010751">
    <property type="entry name" value="TrfA"/>
</dbReference>
<dbReference type="Pfam" id="PF07042">
    <property type="entry name" value="TrfA"/>
    <property type="match status" value="1"/>
</dbReference>
<geneLocation type="plasmid" evidence="2 3">
    <name>pNY11312-NR</name>
</geneLocation>
<keyword evidence="3" id="KW-1185">Reference proteome</keyword>
<dbReference type="RefSeq" id="WP_270120477.1">
    <property type="nucleotide sequence ID" value="NZ_CP096917.1"/>
</dbReference>
<feature type="region of interest" description="Disordered" evidence="1">
    <location>
        <begin position="1"/>
        <end position="37"/>
    </location>
</feature>
<keyword evidence="2" id="KW-0614">Plasmid</keyword>
<feature type="compositionally biased region" description="Basic and acidic residues" evidence="1">
    <location>
        <begin position="12"/>
        <end position="25"/>
    </location>
</feature>
<name>A0ABY7NE09_ALCFA</name>
<dbReference type="EMBL" id="CP096917">
    <property type="protein sequence ID" value="WBM40434.1"/>
    <property type="molecule type" value="Genomic_DNA"/>
</dbReference>